<evidence type="ECO:0000313" key="2">
    <source>
        <dbReference type="Proteomes" id="UP000036987"/>
    </source>
</evidence>
<sequence length="67" mass="8002">MTWTCKCVMLFYCFCGGYCMLNSTYYHRCTFILPKMTVLPSSCFTLRFSKTMNQPRSTRRFTKVLKK</sequence>
<protein>
    <submittedName>
        <fullName evidence="1">Uncharacterized protein</fullName>
    </submittedName>
</protein>
<reference evidence="2" key="1">
    <citation type="journal article" date="2016" name="Nature">
        <title>The genome of the seagrass Zostera marina reveals angiosperm adaptation to the sea.</title>
        <authorList>
            <person name="Olsen J.L."/>
            <person name="Rouze P."/>
            <person name="Verhelst B."/>
            <person name="Lin Y.-C."/>
            <person name="Bayer T."/>
            <person name="Collen J."/>
            <person name="Dattolo E."/>
            <person name="De Paoli E."/>
            <person name="Dittami S."/>
            <person name="Maumus F."/>
            <person name="Michel G."/>
            <person name="Kersting A."/>
            <person name="Lauritano C."/>
            <person name="Lohaus R."/>
            <person name="Toepel M."/>
            <person name="Tonon T."/>
            <person name="Vanneste K."/>
            <person name="Amirebrahimi M."/>
            <person name="Brakel J."/>
            <person name="Bostroem C."/>
            <person name="Chovatia M."/>
            <person name="Grimwood J."/>
            <person name="Jenkins J.W."/>
            <person name="Jueterbock A."/>
            <person name="Mraz A."/>
            <person name="Stam W.T."/>
            <person name="Tice H."/>
            <person name="Bornberg-Bauer E."/>
            <person name="Green P.J."/>
            <person name="Pearson G.A."/>
            <person name="Procaccini G."/>
            <person name="Duarte C.M."/>
            <person name="Schmutz J."/>
            <person name="Reusch T.B.H."/>
            <person name="Van de Peer Y."/>
        </authorList>
    </citation>
    <scope>NUCLEOTIDE SEQUENCE [LARGE SCALE GENOMIC DNA]</scope>
    <source>
        <strain evidence="2">cv. Finnish</strain>
    </source>
</reference>
<dbReference type="AlphaFoldDB" id="A0A0K9P1D0"/>
<organism evidence="1 2">
    <name type="scientific">Zostera marina</name>
    <name type="common">Eelgrass</name>
    <dbReference type="NCBI Taxonomy" id="29655"/>
    <lineage>
        <taxon>Eukaryota</taxon>
        <taxon>Viridiplantae</taxon>
        <taxon>Streptophyta</taxon>
        <taxon>Embryophyta</taxon>
        <taxon>Tracheophyta</taxon>
        <taxon>Spermatophyta</taxon>
        <taxon>Magnoliopsida</taxon>
        <taxon>Liliopsida</taxon>
        <taxon>Zosteraceae</taxon>
        <taxon>Zostera</taxon>
    </lineage>
</organism>
<comment type="caution">
    <text evidence="1">The sequence shown here is derived from an EMBL/GenBank/DDBJ whole genome shotgun (WGS) entry which is preliminary data.</text>
</comment>
<proteinExistence type="predicted"/>
<dbReference type="EMBL" id="LFYR01001320">
    <property type="protein sequence ID" value="KMZ62783.1"/>
    <property type="molecule type" value="Genomic_DNA"/>
</dbReference>
<dbReference type="Proteomes" id="UP000036987">
    <property type="component" value="Unassembled WGS sequence"/>
</dbReference>
<name>A0A0K9P1D0_ZOSMR</name>
<evidence type="ECO:0000313" key="1">
    <source>
        <dbReference type="EMBL" id="KMZ62783.1"/>
    </source>
</evidence>
<gene>
    <name evidence="1" type="ORF">ZOSMA_445G00030</name>
</gene>
<keyword evidence="2" id="KW-1185">Reference proteome</keyword>
<accession>A0A0K9P1D0</accession>